<sequence>MAKLPFTVGAAALPITPLPQHLEGRLYLGGYDGYLGRPARGVHDELFARALVLGDGDSTVALLVLDLVGMSNRHIARIRRAAARRLEIPEAAVLVACTHSHAS</sequence>
<proteinExistence type="predicted"/>
<evidence type="ECO:0008006" key="2">
    <source>
        <dbReference type="Google" id="ProtNLM"/>
    </source>
</evidence>
<dbReference type="EMBL" id="LAZR01020499">
    <property type="protein sequence ID" value="KKL88670.1"/>
    <property type="molecule type" value="Genomic_DNA"/>
</dbReference>
<name>A0A0F9I4B1_9ZZZZ</name>
<organism evidence="1">
    <name type="scientific">marine sediment metagenome</name>
    <dbReference type="NCBI Taxonomy" id="412755"/>
    <lineage>
        <taxon>unclassified sequences</taxon>
        <taxon>metagenomes</taxon>
        <taxon>ecological metagenomes</taxon>
    </lineage>
</organism>
<accession>A0A0F9I4B1</accession>
<feature type="non-terminal residue" evidence="1">
    <location>
        <position position="103"/>
    </location>
</feature>
<dbReference type="AlphaFoldDB" id="A0A0F9I4B1"/>
<gene>
    <name evidence="1" type="ORF">LCGC14_1922410</name>
</gene>
<protein>
    <recommendedName>
        <fullName evidence="2">Neutral/alkaline non-lysosomal ceramidase N-terminal domain-containing protein</fullName>
    </recommendedName>
</protein>
<evidence type="ECO:0000313" key="1">
    <source>
        <dbReference type="EMBL" id="KKL88670.1"/>
    </source>
</evidence>
<comment type="caution">
    <text evidence="1">The sequence shown here is derived from an EMBL/GenBank/DDBJ whole genome shotgun (WGS) entry which is preliminary data.</text>
</comment>
<reference evidence="1" key="1">
    <citation type="journal article" date="2015" name="Nature">
        <title>Complex archaea that bridge the gap between prokaryotes and eukaryotes.</title>
        <authorList>
            <person name="Spang A."/>
            <person name="Saw J.H."/>
            <person name="Jorgensen S.L."/>
            <person name="Zaremba-Niedzwiedzka K."/>
            <person name="Martijn J."/>
            <person name="Lind A.E."/>
            <person name="van Eijk R."/>
            <person name="Schleper C."/>
            <person name="Guy L."/>
            <person name="Ettema T.J."/>
        </authorList>
    </citation>
    <scope>NUCLEOTIDE SEQUENCE</scope>
</reference>